<comment type="similarity">
    <text evidence="1">Belongs to the phosducin family.</text>
</comment>
<comment type="caution">
    <text evidence="4">The sequence shown here is derived from an EMBL/GenBank/DDBJ whole genome shotgun (WGS) entry which is preliminary data.</text>
</comment>
<protein>
    <recommendedName>
        <fullName evidence="3">Phosducin domain-containing protein</fullName>
    </recommendedName>
</protein>
<evidence type="ECO:0000313" key="5">
    <source>
        <dbReference type="Proteomes" id="UP000769157"/>
    </source>
</evidence>
<evidence type="ECO:0000256" key="1">
    <source>
        <dbReference type="ARBA" id="ARBA00009686"/>
    </source>
</evidence>
<keyword evidence="5" id="KW-1185">Reference proteome</keyword>
<dbReference type="Gene3D" id="3.40.30.10">
    <property type="entry name" value="Glutaredoxin"/>
    <property type="match status" value="1"/>
</dbReference>
<dbReference type="AlphaFoldDB" id="A0A9P8T8L5"/>
<feature type="coiled-coil region" evidence="2">
    <location>
        <begin position="7"/>
        <end position="49"/>
    </location>
</feature>
<accession>A0A9P8T8L5</accession>
<dbReference type="Pfam" id="PF02114">
    <property type="entry name" value="Phosducin"/>
    <property type="match status" value="1"/>
</dbReference>
<dbReference type="Proteomes" id="UP000769157">
    <property type="component" value="Unassembled WGS sequence"/>
</dbReference>
<feature type="domain" description="Phosducin" evidence="3">
    <location>
        <begin position="11"/>
        <end position="131"/>
    </location>
</feature>
<keyword evidence="2" id="KW-0175">Coiled coil</keyword>
<dbReference type="InterPro" id="IPR036249">
    <property type="entry name" value="Thioredoxin-like_sf"/>
</dbReference>
<dbReference type="PANTHER" id="PTHR21148">
    <property type="entry name" value="THIOREDOXIN DOMAIN-CONTAINING PROTEIN 9"/>
    <property type="match status" value="1"/>
</dbReference>
<sequence length="167" mass="19367">MSDSESLRELEDEMDDYLVQYREQRMEELAKEVRHAKNAQDAYQEITDEGELMRKTTGTRNVVIFFHNPEFQTCKLVDQALRELASKYYDTHFYKIEALNAPFLAVKLQIKVLPCVLTYKDGVETGRVVGLQGLIQGTDLASFKTQSLENLLLRRGVLKHRVSDMKY</sequence>
<evidence type="ECO:0000259" key="3">
    <source>
        <dbReference type="Pfam" id="PF02114"/>
    </source>
</evidence>
<reference evidence="4" key="1">
    <citation type="journal article" date="2021" name="Open Biol.">
        <title>Shared evolutionary footprints suggest mitochondrial oxidative damage underlies multiple complex I losses in fungi.</title>
        <authorList>
            <person name="Schikora-Tamarit M.A."/>
            <person name="Marcet-Houben M."/>
            <person name="Nosek J."/>
            <person name="Gabaldon T."/>
        </authorList>
    </citation>
    <scope>NUCLEOTIDE SEQUENCE</scope>
    <source>
        <strain evidence="4">CBS6075</strain>
    </source>
</reference>
<gene>
    <name evidence="4" type="ORF">OGAPHI_000913</name>
</gene>
<reference evidence="4" key="2">
    <citation type="submission" date="2021-01" db="EMBL/GenBank/DDBJ databases">
        <authorList>
            <person name="Schikora-Tamarit M.A."/>
        </authorList>
    </citation>
    <scope>NUCLEOTIDE SEQUENCE</scope>
    <source>
        <strain evidence="4">CBS6075</strain>
    </source>
</reference>
<proteinExistence type="inferred from homology"/>
<name>A0A9P8T8L5_9ASCO</name>
<organism evidence="4 5">
    <name type="scientific">Ogataea philodendri</name>
    <dbReference type="NCBI Taxonomy" id="1378263"/>
    <lineage>
        <taxon>Eukaryota</taxon>
        <taxon>Fungi</taxon>
        <taxon>Dikarya</taxon>
        <taxon>Ascomycota</taxon>
        <taxon>Saccharomycotina</taxon>
        <taxon>Pichiomycetes</taxon>
        <taxon>Pichiales</taxon>
        <taxon>Pichiaceae</taxon>
        <taxon>Ogataea</taxon>
    </lineage>
</organism>
<dbReference type="GeneID" id="70232881"/>
<dbReference type="RefSeq" id="XP_046063823.1">
    <property type="nucleotide sequence ID" value="XM_046209060.1"/>
</dbReference>
<dbReference type="SUPFAM" id="SSF52833">
    <property type="entry name" value="Thioredoxin-like"/>
    <property type="match status" value="1"/>
</dbReference>
<dbReference type="EMBL" id="JAEUBE010000087">
    <property type="protein sequence ID" value="KAH3670398.1"/>
    <property type="molecule type" value="Genomic_DNA"/>
</dbReference>
<evidence type="ECO:0000256" key="2">
    <source>
        <dbReference type="SAM" id="Coils"/>
    </source>
</evidence>
<dbReference type="InterPro" id="IPR024253">
    <property type="entry name" value="Phosducin_thioredoxin-like_dom"/>
</dbReference>
<evidence type="ECO:0000313" key="4">
    <source>
        <dbReference type="EMBL" id="KAH3670398.1"/>
    </source>
</evidence>
<dbReference type="OrthoDB" id="10257948at2759"/>